<feature type="region of interest" description="Disordered" evidence="1">
    <location>
        <begin position="67"/>
        <end position="92"/>
    </location>
</feature>
<accession>A0A177VCF7</accession>
<feature type="region of interest" description="Disordered" evidence="1">
    <location>
        <begin position="175"/>
        <end position="280"/>
    </location>
</feature>
<evidence type="ECO:0000313" key="3">
    <source>
        <dbReference type="Proteomes" id="UP000077671"/>
    </source>
</evidence>
<reference evidence="2" key="2">
    <citation type="journal article" date="2019" name="IMA Fungus">
        <title>Genome sequencing and comparison of five Tilletia species to identify candidate genes for the detection of regulated species infecting wheat.</title>
        <authorList>
            <person name="Nguyen H.D.T."/>
            <person name="Sultana T."/>
            <person name="Kesanakurti P."/>
            <person name="Hambleton S."/>
        </authorList>
    </citation>
    <scope>NUCLEOTIDE SEQUENCE</scope>
    <source>
        <strain evidence="2">DAOMC 238032</strain>
    </source>
</reference>
<dbReference type="AlphaFoldDB" id="A0A177VCF7"/>
<dbReference type="EMBL" id="LWDD02001074">
    <property type="protein sequence ID" value="KAE8252881.1"/>
    <property type="molecule type" value="Genomic_DNA"/>
</dbReference>
<comment type="caution">
    <text evidence="2">The sequence shown here is derived from an EMBL/GenBank/DDBJ whole genome shotgun (WGS) entry which is preliminary data.</text>
</comment>
<name>A0A177VCF7_9BASI</name>
<reference evidence="2" key="1">
    <citation type="submission" date="2016-04" db="EMBL/GenBank/DDBJ databases">
        <authorList>
            <person name="Nguyen H.D."/>
            <person name="Kesanakurti P."/>
            <person name="Cullis J."/>
            <person name="Levesque C.A."/>
            <person name="Hambleton S."/>
        </authorList>
    </citation>
    <scope>NUCLEOTIDE SEQUENCE</scope>
    <source>
        <strain evidence="2">DAOMC 238032</strain>
    </source>
</reference>
<feature type="compositionally biased region" description="Low complexity" evidence="1">
    <location>
        <begin position="130"/>
        <end position="149"/>
    </location>
</feature>
<evidence type="ECO:0000256" key="1">
    <source>
        <dbReference type="SAM" id="MobiDB-lite"/>
    </source>
</evidence>
<sequence length="280" mass="30310">MEDRYASYFRYARRVTAFDYSKYELPHHFYSVLVNLVINVGSTEITYAHQRAQQTITGRVKAEDLPTSPGIIRAPLGDASNDQTEERSPGSMALGIGDDMSEAGDSTFSWGGLASSSSRANSITTYVPDSAPSTSGGSRSSVPSSWRLPSVKHRRGHKTPLGWTDAHACCSVHQPTRFRTPDHPARTPDVPVRRPASRSPDSVDSVSNEEDGPPSPRKKSKLTPLPESPQDPDFFMSPRGSRSGTMHGDPINSVDPAAESVTEPKSPAAESVTEPESEAD</sequence>
<protein>
    <submittedName>
        <fullName evidence="2">Uncharacterized protein</fullName>
    </submittedName>
</protein>
<dbReference type="Proteomes" id="UP000077671">
    <property type="component" value="Unassembled WGS sequence"/>
</dbReference>
<gene>
    <name evidence="2" type="ORF">A4X03_0g6049</name>
</gene>
<feature type="region of interest" description="Disordered" evidence="1">
    <location>
        <begin position="125"/>
        <end position="163"/>
    </location>
</feature>
<organism evidence="2 3">
    <name type="scientific">Tilletia caries</name>
    <name type="common">wheat bunt fungus</name>
    <dbReference type="NCBI Taxonomy" id="13290"/>
    <lineage>
        <taxon>Eukaryota</taxon>
        <taxon>Fungi</taxon>
        <taxon>Dikarya</taxon>
        <taxon>Basidiomycota</taxon>
        <taxon>Ustilaginomycotina</taxon>
        <taxon>Exobasidiomycetes</taxon>
        <taxon>Tilletiales</taxon>
        <taxon>Tilletiaceae</taxon>
        <taxon>Tilletia</taxon>
    </lineage>
</organism>
<evidence type="ECO:0000313" key="2">
    <source>
        <dbReference type="EMBL" id="KAE8252881.1"/>
    </source>
</evidence>
<proteinExistence type="predicted"/>